<dbReference type="GO" id="GO:0009887">
    <property type="term" value="P:animal organ morphogenesis"/>
    <property type="evidence" value="ECO:0007669"/>
    <property type="project" value="TreeGrafter"/>
</dbReference>
<comment type="caution">
    <text evidence="16">The sequence shown here is derived from an EMBL/GenBank/DDBJ whole genome shotgun (WGS) entry which is preliminary data.</text>
</comment>
<dbReference type="PROSITE" id="PS51117">
    <property type="entry name" value="LAMININ_NTER"/>
    <property type="match status" value="1"/>
</dbReference>
<reference evidence="16" key="1">
    <citation type="submission" date="2022-07" db="EMBL/GenBank/DDBJ databases">
        <title>Chromosome-level genome of Muraenolepis orangiensis.</title>
        <authorList>
            <person name="Kim J."/>
        </authorList>
    </citation>
    <scope>NUCLEOTIDE SEQUENCE</scope>
    <source>
        <strain evidence="16">KU_S4_2022</strain>
        <tissue evidence="16">Muscle</tissue>
    </source>
</reference>
<evidence type="ECO:0000256" key="5">
    <source>
        <dbReference type="ARBA" id="ARBA00022737"/>
    </source>
</evidence>
<dbReference type="GO" id="GO:0016477">
    <property type="term" value="P:cell migration"/>
    <property type="evidence" value="ECO:0007669"/>
    <property type="project" value="TreeGrafter"/>
</dbReference>
<dbReference type="PROSITE" id="PS01248">
    <property type="entry name" value="EGF_LAM_1"/>
    <property type="match status" value="1"/>
</dbReference>
<feature type="region of interest" description="Disordered" evidence="11">
    <location>
        <begin position="1217"/>
        <end position="1238"/>
    </location>
</feature>
<dbReference type="SMART" id="SM00282">
    <property type="entry name" value="LamG"/>
    <property type="match status" value="3"/>
</dbReference>
<feature type="domain" description="Laminin N-terminal" evidence="15">
    <location>
        <begin position="262"/>
        <end position="522"/>
    </location>
</feature>
<keyword evidence="3" id="KW-0964">Secreted</keyword>
<proteinExistence type="predicted"/>
<dbReference type="Pfam" id="PF13385">
    <property type="entry name" value="Laminin_G_3"/>
    <property type="match status" value="1"/>
</dbReference>
<dbReference type="CDD" id="cd00063">
    <property type="entry name" value="FN3"/>
    <property type="match status" value="5"/>
</dbReference>
<dbReference type="SUPFAM" id="SSF49265">
    <property type="entry name" value="Fibronectin type III"/>
    <property type="match status" value="3"/>
</dbReference>
<dbReference type="Gene3D" id="2.60.120.200">
    <property type="match status" value="3"/>
</dbReference>
<evidence type="ECO:0000256" key="10">
    <source>
        <dbReference type="PROSITE-ProRule" id="PRU00460"/>
    </source>
</evidence>
<dbReference type="InterPro" id="IPR003961">
    <property type="entry name" value="FN3_dom"/>
</dbReference>
<dbReference type="Pfam" id="PF00055">
    <property type="entry name" value="Laminin_N"/>
    <property type="match status" value="1"/>
</dbReference>
<comment type="caution">
    <text evidence="10">Lacks conserved residue(s) required for the propagation of feature annotation.</text>
</comment>
<dbReference type="InterPro" id="IPR008211">
    <property type="entry name" value="Laminin_N"/>
</dbReference>
<dbReference type="GO" id="GO:0070831">
    <property type="term" value="P:basement membrane assembly"/>
    <property type="evidence" value="ECO:0007669"/>
    <property type="project" value="TreeGrafter"/>
</dbReference>
<dbReference type="InterPro" id="IPR013320">
    <property type="entry name" value="ConA-like_dom_sf"/>
</dbReference>
<evidence type="ECO:0000313" key="17">
    <source>
        <dbReference type="Proteomes" id="UP001148018"/>
    </source>
</evidence>
<feature type="domain" description="Laminin EGF-like" evidence="13">
    <location>
        <begin position="766"/>
        <end position="818"/>
    </location>
</feature>
<evidence type="ECO:0000256" key="9">
    <source>
        <dbReference type="ARBA" id="ARBA00023292"/>
    </source>
</evidence>
<dbReference type="SMART" id="SM00560">
    <property type="entry name" value="LamGL"/>
    <property type="match status" value="1"/>
</dbReference>
<accession>A0A9Q0DSI0</accession>
<feature type="domain" description="Laminin EGF-like" evidence="13">
    <location>
        <begin position="933"/>
        <end position="983"/>
    </location>
</feature>
<dbReference type="InterPro" id="IPR006558">
    <property type="entry name" value="LamG-like"/>
</dbReference>
<organism evidence="16 17">
    <name type="scientific">Muraenolepis orangiensis</name>
    <name type="common">Patagonian moray cod</name>
    <dbReference type="NCBI Taxonomy" id="630683"/>
    <lineage>
        <taxon>Eukaryota</taxon>
        <taxon>Metazoa</taxon>
        <taxon>Chordata</taxon>
        <taxon>Craniata</taxon>
        <taxon>Vertebrata</taxon>
        <taxon>Euteleostomi</taxon>
        <taxon>Actinopterygii</taxon>
        <taxon>Neopterygii</taxon>
        <taxon>Teleostei</taxon>
        <taxon>Neoteleostei</taxon>
        <taxon>Acanthomorphata</taxon>
        <taxon>Zeiogadaria</taxon>
        <taxon>Gadariae</taxon>
        <taxon>Gadiformes</taxon>
        <taxon>Muraenolepidoidei</taxon>
        <taxon>Muraenolepididae</taxon>
        <taxon>Muraenolepis</taxon>
    </lineage>
</organism>
<dbReference type="CDD" id="cd00110">
    <property type="entry name" value="LamG"/>
    <property type="match status" value="2"/>
</dbReference>
<dbReference type="SMART" id="SM00136">
    <property type="entry name" value="LamNT"/>
    <property type="match status" value="1"/>
</dbReference>
<dbReference type="GO" id="GO:0042995">
    <property type="term" value="C:cell projection"/>
    <property type="evidence" value="ECO:0007669"/>
    <property type="project" value="UniProtKB-SubCell"/>
</dbReference>
<comment type="subcellular location">
    <subcellularLocation>
        <location evidence="1">Cell projection</location>
    </subcellularLocation>
    <subcellularLocation>
        <location evidence="2">Secreted</location>
    </subcellularLocation>
</comment>
<name>A0A9Q0DSI0_9TELE</name>
<protein>
    <recommendedName>
        <fullName evidence="18">Usherin</fullName>
    </recommendedName>
</protein>
<feature type="domain" description="Fibronectin type-III" evidence="14">
    <location>
        <begin position="1158"/>
        <end position="1281"/>
    </location>
</feature>
<dbReference type="CDD" id="cd00055">
    <property type="entry name" value="EGF_Lam"/>
    <property type="match status" value="7"/>
</dbReference>
<evidence type="ECO:0000259" key="13">
    <source>
        <dbReference type="PROSITE" id="PS50027"/>
    </source>
</evidence>
<evidence type="ECO:0000313" key="16">
    <source>
        <dbReference type="EMBL" id="KAJ3593676.1"/>
    </source>
</evidence>
<dbReference type="InterPro" id="IPR001791">
    <property type="entry name" value="Laminin_G"/>
</dbReference>
<dbReference type="GO" id="GO:0034446">
    <property type="term" value="P:substrate adhesion-dependent cell spreading"/>
    <property type="evidence" value="ECO:0007669"/>
    <property type="project" value="TreeGrafter"/>
</dbReference>
<dbReference type="Gene3D" id="2.170.300.10">
    <property type="entry name" value="Tie2 ligand-binding domain superfamily"/>
    <property type="match status" value="2"/>
</dbReference>
<dbReference type="Pfam" id="PF02210">
    <property type="entry name" value="Laminin_G_2"/>
    <property type="match status" value="2"/>
</dbReference>
<evidence type="ECO:0000256" key="8">
    <source>
        <dbReference type="ARBA" id="ARBA00023273"/>
    </source>
</evidence>
<feature type="domain" description="Laminin G" evidence="12">
    <location>
        <begin position="1434"/>
        <end position="1629"/>
    </location>
</feature>
<dbReference type="SUPFAM" id="SSF49899">
    <property type="entry name" value="Concanavalin A-like lectins/glucanases"/>
    <property type="match status" value="3"/>
</dbReference>
<dbReference type="GO" id="GO:0043256">
    <property type="term" value="C:laminin complex"/>
    <property type="evidence" value="ECO:0007669"/>
    <property type="project" value="TreeGrafter"/>
</dbReference>
<dbReference type="PROSITE" id="PS50025">
    <property type="entry name" value="LAM_G_DOMAIN"/>
    <property type="match status" value="1"/>
</dbReference>
<evidence type="ECO:0000256" key="7">
    <source>
        <dbReference type="ARBA" id="ARBA00023180"/>
    </source>
</evidence>
<feature type="disulfide bond" evidence="10">
    <location>
        <begin position="933"/>
        <end position="945"/>
    </location>
</feature>
<feature type="domain" description="Fibronectin type-III" evidence="14">
    <location>
        <begin position="1386"/>
        <end position="1482"/>
    </location>
</feature>
<dbReference type="PRINTS" id="PR00011">
    <property type="entry name" value="EGFLAMININ"/>
</dbReference>
<evidence type="ECO:0008006" key="18">
    <source>
        <dbReference type="Google" id="ProtNLM"/>
    </source>
</evidence>
<evidence type="ECO:0000259" key="12">
    <source>
        <dbReference type="PROSITE" id="PS50025"/>
    </source>
</evidence>
<dbReference type="FunFam" id="2.10.25.10:FF:000090">
    <property type="entry name" value="laminin subunit alpha"/>
    <property type="match status" value="1"/>
</dbReference>
<keyword evidence="8" id="KW-0966">Cell projection</keyword>
<feature type="region of interest" description="Disordered" evidence="11">
    <location>
        <begin position="1869"/>
        <end position="1889"/>
    </location>
</feature>
<keyword evidence="9 10" id="KW-0424">Laminin EGF-like domain</keyword>
<dbReference type="Gene3D" id="2.10.25.10">
    <property type="entry name" value="Laminin"/>
    <property type="match status" value="4"/>
</dbReference>
<evidence type="ECO:0000256" key="4">
    <source>
        <dbReference type="ARBA" id="ARBA00022729"/>
    </source>
</evidence>
<sequence>MTGHFPRMENLSAFKPVSTSPAGSTCGVPGRTSYCRAPSSVAGLASCSQAFCVQECPFRSSTAPYAPLLLPNHRGACVAEDRTDAPPGAQRMDPAGKAAAKTEAATAAAQSSLVFQPTLGGCLVSLPSQDLAPLGSLTLAVWVKPSIPGEMVLLEKSSGGRLVFVLSVSERALVLRYGRSGGLAPRSLSFRTEGRLSPHRWTHLVLQVHDRRVSLFLDGLEEDGTPFDTRPLTSMLYDLREDSPMWVGLSSNGTNQFVGRMQDFRFYPAALTNREIVELYTGVLPRLHAQPECRCPPSHPRVHPLVERYCIPNAVEDTTEDRVLRLNVHAHPLGYVNDQDMGTSWLSHTMSTQEELEEGLAITLDLANGQYQVFYVIVQFGGVLPERVVIQRRSAGAPGPQDRNRSDSASDWPWTDWQYMARDCSVFGMPNSGPLPTPNSVNCLQLPRDAPLSGGNVTFALLTPEPNSRPGYNDFYNTPELQRMVQATQVRVLLSGQYHSEAAGAEHGHRYYAINEITISGRCECHGHADQCDATGTPYRCACLPESHTEGNNAQCSRAHCECERCVPLHNDKPFRQGGQFQPMSCRPCRCNGHARSCHYDASADDQPGEHYRGGGGVCDHCMHDTTGKNCELCRSPFFRREGADPGSVDVCRPCNCNTAGTLNGSMECDQVGGQCRCEAAVTGRQCADCLPGWFDLQAWRPQGCVRCNCSEAGVAREPPREGVAACDQHTGQCHCKPHVTVRTVSRTGASGSYGWLGPDGSCEPCNCSADGTVGAAAECDPHTGQCVCKENTEGLRCDACRRGFHSPDRRNSLGCLPCACHPAGTAPGGVCHPASGRCPCRRGAEGLRGTVEGTVCHSATGQCVCLRTHHQRDCGSCRPGFYLEGEECMECDCHPTGALRPQCEGLTGRCPCAQPSVAGRRCDQCLDICQPCVCDPVGSVNSSCHPDTGVCVCKALVTGDQCNLCLPGASHMDPDNHLGCSKAPSQQPPPSGLVLGVSSVRLSWLPPDSPNSHRLNYTLLRDALPDTGLSPYTAYSYRLRTVSVAGRTESAAVSYQTLAAAPDAKQLGLKLLGSPGHTSASFNWTQPPSQGGPVERFVLWSIESSSGKRTAHHSGPSTGATAVGLKPYTLYTFTLEACSSGGCSSTRPLSLRTAPAPPGDQPPPRINVTGPHSVYLTWEPPQQPNGVITQYEVFLRGPMEMQNLSGLANGKRVFTSSGGLESDRHGGTNRKTAPPPESTAVITGLQPFSTYQMRVASVNTAGRVTSEWAAARTMEEAPELVSPPNVSAVSSSSLRVSWNATEGHGVVARGTVTEHRVNMIMEQSGNPYAPPVLHRTNASSETAAHVVEGLRPYQVYNFTVTLCTRAGCTTSLPASGQTLPAAPSGLEPPRLRSVNESTVQVEWSPPAHLNGPPPVYQVERTDVSLSDPSEPVTRGTRFPGSSYYRFPSQTLPVNTDFTGIQLSFRSRSPDGLLLCAFSPGGQHEFLALQIQHGRPYFLFDPQDSAVAVGVQDDGGRRYDDGEWHSVTATRHGAVGTIIVDHQYQGRAGGSSPSSIIGENTGLYVGGLPSDFAIVRPHLGDTQLVRKGFSGCLRDVQLKHTASPSARWEPLDWSTAVEKVAVYESWEGCPVDSEEGAHFLGLGYLELDGDVFGGGEEFRIAMEFRSDQLNAVLMFTYSTAMWVGLSYCDGGWNRLWLAKHGRVISAAVNDWEERLSGAGGEGGPRVDSSFYLGGVPADLAHPALAGNSHRNGLGGCVRRLTVQSDGAQPSPPVVHTVNLSTASRHAVRVQLEGCSPGDSRFLCRGNDSVLVYSGGETHAWDYSLQPFTEYLYSMVQSKDGFSVQVKWAPPTGDVRGPIDRYELRAYRRDRPDDDHPVVESVRLTDGNHT</sequence>
<feature type="domain" description="Fibronectin type-III" evidence="14">
    <location>
        <begin position="1283"/>
        <end position="1385"/>
    </location>
</feature>
<dbReference type="EMBL" id="JANIIK010000112">
    <property type="protein sequence ID" value="KAJ3593676.1"/>
    <property type="molecule type" value="Genomic_DNA"/>
</dbReference>
<dbReference type="SMART" id="SM00060">
    <property type="entry name" value="FN3"/>
    <property type="match status" value="6"/>
</dbReference>
<dbReference type="InterPro" id="IPR013783">
    <property type="entry name" value="Ig-like_fold"/>
</dbReference>
<dbReference type="InterPro" id="IPR050440">
    <property type="entry name" value="Laminin/Netrin_ECM"/>
</dbReference>
<dbReference type="PANTHER" id="PTHR10574:SF274">
    <property type="entry name" value="USHERIN"/>
    <property type="match status" value="1"/>
</dbReference>
<evidence type="ECO:0000256" key="1">
    <source>
        <dbReference type="ARBA" id="ARBA00004316"/>
    </source>
</evidence>
<dbReference type="PROSITE" id="PS50853">
    <property type="entry name" value="FN3"/>
    <property type="match status" value="4"/>
</dbReference>
<feature type="domain" description="Laminin EGF-like" evidence="13">
    <location>
        <begin position="655"/>
        <end position="707"/>
    </location>
</feature>
<feature type="non-terminal residue" evidence="16">
    <location>
        <position position="1"/>
    </location>
</feature>
<evidence type="ECO:0000256" key="2">
    <source>
        <dbReference type="ARBA" id="ARBA00004613"/>
    </source>
</evidence>
<dbReference type="Proteomes" id="UP001148018">
    <property type="component" value="Unassembled WGS sequence"/>
</dbReference>
<keyword evidence="7" id="KW-0325">Glycoprotein</keyword>
<keyword evidence="4" id="KW-0732">Signal</keyword>
<feature type="domain" description="Fibronectin type-III" evidence="14">
    <location>
        <begin position="1062"/>
        <end position="1157"/>
    </location>
</feature>
<dbReference type="OrthoDB" id="5984158at2759"/>
<keyword evidence="6 10" id="KW-1015">Disulfide bond</keyword>
<dbReference type="Gene3D" id="2.60.120.260">
    <property type="entry name" value="Galactose-binding domain-like"/>
    <property type="match status" value="1"/>
</dbReference>
<keyword evidence="17" id="KW-1185">Reference proteome</keyword>
<dbReference type="Pfam" id="PF00041">
    <property type="entry name" value="fn3"/>
    <property type="match status" value="3"/>
</dbReference>
<dbReference type="PANTHER" id="PTHR10574">
    <property type="entry name" value="NETRIN/LAMININ-RELATED"/>
    <property type="match status" value="1"/>
</dbReference>
<dbReference type="InterPro" id="IPR036116">
    <property type="entry name" value="FN3_sf"/>
</dbReference>
<feature type="disulfide bond" evidence="10">
    <location>
        <begin position="789"/>
        <end position="798"/>
    </location>
</feature>
<feature type="disulfide bond" evidence="10">
    <location>
        <begin position="954"/>
        <end position="963"/>
    </location>
</feature>
<dbReference type="Gene3D" id="2.60.40.10">
    <property type="entry name" value="Immunoglobulins"/>
    <property type="match status" value="3"/>
</dbReference>
<evidence type="ECO:0000259" key="14">
    <source>
        <dbReference type="PROSITE" id="PS50853"/>
    </source>
</evidence>
<evidence type="ECO:0000256" key="3">
    <source>
        <dbReference type="ARBA" id="ARBA00022525"/>
    </source>
</evidence>
<dbReference type="GO" id="GO:0005576">
    <property type="term" value="C:extracellular region"/>
    <property type="evidence" value="ECO:0007669"/>
    <property type="project" value="UniProtKB-SubCell"/>
</dbReference>
<dbReference type="FunFam" id="2.10.25.10:FF:000275">
    <property type="entry name" value="usherin"/>
    <property type="match status" value="2"/>
</dbReference>
<evidence type="ECO:0000259" key="15">
    <source>
        <dbReference type="PROSITE" id="PS51117"/>
    </source>
</evidence>
<dbReference type="SUPFAM" id="SSF57196">
    <property type="entry name" value="EGF/Laminin"/>
    <property type="match status" value="4"/>
</dbReference>
<feature type="disulfide bond" evidence="10">
    <location>
        <begin position="935"/>
        <end position="952"/>
    </location>
</feature>
<feature type="disulfide bond" evidence="10">
    <location>
        <begin position="678"/>
        <end position="687"/>
    </location>
</feature>
<dbReference type="InterPro" id="IPR002049">
    <property type="entry name" value="LE_dom"/>
</dbReference>
<dbReference type="GO" id="GO:0007411">
    <property type="term" value="P:axon guidance"/>
    <property type="evidence" value="ECO:0007669"/>
    <property type="project" value="TreeGrafter"/>
</dbReference>
<keyword evidence="5" id="KW-0677">Repeat</keyword>
<dbReference type="SMART" id="SM00180">
    <property type="entry name" value="EGF_Lam"/>
    <property type="match status" value="7"/>
</dbReference>
<evidence type="ECO:0000256" key="11">
    <source>
        <dbReference type="SAM" id="MobiDB-lite"/>
    </source>
</evidence>
<gene>
    <name evidence="16" type="ORF">NHX12_006010</name>
</gene>
<dbReference type="Pfam" id="PF00053">
    <property type="entry name" value="EGF_laminin"/>
    <property type="match status" value="8"/>
</dbReference>
<evidence type="ECO:0000256" key="6">
    <source>
        <dbReference type="ARBA" id="ARBA00023157"/>
    </source>
</evidence>
<dbReference type="PROSITE" id="PS50027">
    <property type="entry name" value="EGF_LAM_2"/>
    <property type="match status" value="3"/>
</dbReference>
<dbReference type="GO" id="GO:0009888">
    <property type="term" value="P:tissue development"/>
    <property type="evidence" value="ECO:0007669"/>
    <property type="project" value="TreeGrafter"/>
</dbReference>